<evidence type="ECO:0000259" key="5">
    <source>
        <dbReference type="Pfam" id="PF00135"/>
    </source>
</evidence>
<dbReference type="InterPro" id="IPR019819">
    <property type="entry name" value="Carboxylesterase_B_CS"/>
</dbReference>
<keyword evidence="4" id="KW-0325">Glycoprotein</keyword>
<keyword evidence="7" id="KW-1185">Reference proteome</keyword>
<evidence type="ECO:0000313" key="7">
    <source>
        <dbReference type="Proteomes" id="UP001054945"/>
    </source>
</evidence>
<evidence type="ECO:0000256" key="1">
    <source>
        <dbReference type="ARBA" id="ARBA00005964"/>
    </source>
</evidence>
<proteinExistence type="inferred from homology"/>
<reference evidence="6 7" key="1">
    <citation type="submission" date="2021-06" db="EMBL/GenBank/DDBJ databases">
        <title>Caerostris extrusa draft genome.</title>
        <authorList>
            <person name="Kono N."/>
            <person name="Arakawa K."/>
        </authorList>
    </citation>
    <scope>NUCLEOTIDE SEQUENCE [LARGE SCALE GENOMIC DNA]</scope>
</reference>
<dbReference type="Pfam" id="PF00135">
    <property type="entry name" value="COesterase"/>
    <property type="match status" value="1"/>
</dbReference>
<keyword evidence="2" id="KW-0719">Serine esterase</keyword>
<accession>A0AAV4MAW4</accession>
<evidence type="ECO:0000313" key="6">
    <source>
        <dbReference type="EMBL" id="GIX69488.1"/>
    </source>
</evidence>
<dbReference type="PANTHER" id="PTHR43918">
    <property type="entry name" value="ACETYLCHOLINESTERASE"/>
    <property type="match status" value="1"/>
</dbReference>
<comment type="similarity">
    <text evidence="1">Belongs to the type-B carboxylesterase/lipase family.</text>
</comment>
<evidence type="ECO:0000256" key="3">
    <source>
        <dbReference type="ARBA" id="ARBA00022801"/>
    </source>
</evidence>
<keyword evidence="3" id="KW-0378">Hydrolase</keyword>
<dbReference type="EMBL" id="BPLR01019589">
    <property type="protein sequence ID" value="GIX69488.1"/>
    <property type="molecule type" value="Genomic_DNA"/>
</dbReference>
<dbReference type="AlphaFoldDB" id="A0AAV4MAW4"/>
<gene>
    <name evidence="6" type="primary">pnbA</name>
    <name evidence="6" type="ORF">CEXT_61791</name>
</gene>
<organism evidence="6 7">
    <name type="scientific">Caerostris extrusa</name>
    <name type="common">Bark spider</name>
    <name type="synonym">Caerostris bankana</name>
    <dbReference type="NCBI Taxonomy" id="172846"/>
    <lineage>
        <taxon>Eukaryota</taxon>
        <taxon>Metazoa</taxon>
        <taxon>Ecdysozoa</taxon>
        <taxon>Arthropoda</taxon>
        <taxon>Chelicerata</taxon>
        <taxon>Arachnida</taxon>
        <taxon>Araneae</taxon>
        <taxon>Araneomorphae</taxon>
        <taxon>Entelegynae</taxon>
        <taxon>Araneoidea</taxon>
        <taxon>Araneidae</taxon>
        <taxon>Caerostris</taxon>
    </lineage>
</organism>
<dbReference type="PANTHER" id="PTHR43918:SF4">
    <property type="entry name" value="CARBOXYLIC ESTER HYDROLASE"/>
    <property type="match status" value="1"/>
</dbReference>
<dbReference type="GO" id="GO:0006581">
    <property type="term" value="P:acetylcholine catabolic process"/>
    <property type="evidence" value="ECO:0007669"/>
    <property type="project" value="TreeGrafter"/>
</dbReference>
<dbReference type="GO" id="GO:0005886">
    <property type="term" value="C:plasma membrane"/>
    <property type="evidence" value="ECO:0007669"/>
    <property type="project" value="TreeGrafter"/>
</dbReference>
<protein>
    <submittedName>
        <fullName evidence="6">Para-nitrobenzyl esterase</fullName>
    </submittedName>
</protein>
<evidence type="ECO:0000256" key="2">
    <source>
        <dbReference type="ARBA" id="ARBA00022487"/>
    </source>
</evidence>
<evidence type="ECO:0000256" key="4">
    <source>
        <dbReference type="ARBA" id="ARBA00023180"/>
    </source>
</evidence>
<comment type="caution">
    <text evidence="6">The sequence shown here is derived from an EMBL/GenBank/DDBJ whole genome shotgun (WGS) entry which is preliminary data.</text>
</comment>
<dbReference type="GO" id="GO:0005615">
    <property type="term" value="C:extracellular space"/>
    <property type="evidence" value="ECO:0007669"/>
    <property type="project" value="TreeGrafter"/>
</dbReference>
<dbReference type="Proteomes" id="UP001054945">
    <property type="component" value="Unassembled WGS sequence"/>
</dbReference>
<dbReference type="InterPro" id="IPR029058">
    <property type="entry name" value="AB_hydrolase_fold"/>
</dbReference>
<dbReference type="InterPro" id="IPR050654">
    <property type="entry name" value="AChE-related_enzymes"/>
</dbReference>
<dbReference type="InterPro" id="IPR002018">
    <property type="entry name" value="CarbesteraseB"/>
</dbReference>
<dbReference type="GO" id="GO:0003990">
    <property type="term" value="F:acetylcholinesterase activity"/>
    <property type="evidence" value="ECO:0007669"/>
    <property type="project" value="TreeGrafter"/>
</dbReference>
<dbReference type="SUPFAM" id="SSF53474">
    <property type="entry name" value="alpha/beta-Hydrolases"/>
    <property type="match status" value="1"/>
</dbReference>
<dbReference type="PROSITE" id="PS00941">
    <property type="entry name" value="CARBOXYLESTERASE_B_2"/>
    <property type="match status" value="1"/>
</dbReference>
<dbReference type="Gene3D" id="3.40.50.1820">
    <property type="entry name" value="alpha/beta hydrolase"/>
    <property type="match status" value="1"/>
</dbReference>
<feature type="domain" description="Carboxylesterase type B" evidence="5">
    <location>
        <begin position="12"/>
        <end position="116"/>
    </location>
</feature>
<dbReference type="GO" id="GO:0019695">
    <property type="term" value="P:choline metabolic process"/>
    <property type="evidence" value="ECO:0007669"/>
    <property type="project" value="TreeGrafter"/>
</dbReference>
<sequence>MLNHPLAIYALKKTKPLRPCPEVINATCLPPTCPQYSSSLYPWYVNTSYQSEDCLYLNIWTPADASPENRKAVMYWIHGGAYKYGSISELYSGVPLAVFGNIIVVTVNYRLGPFDFCP</sequence>
<name>A0AAV4MAW4_CAEEX</name>